<evidence type="ECO:0000313" key="1">
    <source>
        <dbReference type="EMBL" id="KAF9648622.1"/>
    </source>
</evidence>
<reference evidence="1" key="2">
    <citation type="journal article" date="2020" name="Nat. Commun.">
        <title>Large-scale genome sequencing of mycorrhizal fungi provides insights into the early evolution of symbiotic traits.</title>
        <authorList>
            <person name="Miyauchi S."/>
            <person name="Kiss E."/>
            <person name="Kuo A."/>
            <person name="Drula E."/>
            <person name="Kohler A."/>
            <person name="Sanchez-Garcia M."/>
            <person name="Morin E."/>
            <person name="Andreopoulos B."/>
            <person name="Barry K.W."/>
            <person name="Bonito G."/>
            <person name="Buee M."/>
            <person name="Carver A."/>
            <person name="Chen C."/>
            <person name="Cichocki N."/>
            <person name="Clum A."/>
            <person name="Culley D."/>
            <person name="Crous P.W."/>
            <person name="Fauchery L."/>
            <person name="Girlanda M."/>
            <person name="Hayes R.D."/>
            <person name="Keri Z."/>
            <person name="LaButti K."/>
            <person name="Lipzen A."/>
            <person name="Lombard V."/>
            <person name="Magnuson J."/>
            <person name="Maillard F."/>
            <person name="Murat C."/>
            <person name="Nolan M."/>
            <person name="Ohm R.A."/>
            <person name="Pangilinan J."/>
            <person name="Pereira M.F."/>
            <person name="Perotto S."/>
            <person name="Peter M."/>
            <person name="Pfister S."/>
            <person name="Riley R."/>
            <person name="Sitrit Y."/>
            <person name="Stielow J.B."/>
            <person name="Szollosi G."/>
            <person name="Zifcakova L."/>
            <person name="Stursova M."/>
            <person name="Spatafora J.W."/>
            <person name="Tedersoo L."/>
            <person name="Vaario L.M."/>
            <person name="Yamada A."/>
            <person name="Yan M."/>
            <person name="Wang P."/>
            <person name="Xu J."/>
            <person name="Bruns T."/>
            <person name="Baldrian P."/>
            <person name="Vilgalys R."/>
            <person name="Dunand C."/>
            <person name="Henrissat B."/>
            <person name="Grigoriev I.V."/>
            <person name="Hibbett D."/>
            <person name="Nagy L.G."/>
            <person name="Martin F.M."/>
        </authorList>
    </citation>
    <scope>NUCLEOTIDE SEQUENCE</scope>
    <source>
        <strain evidence="1">P2</strain>
    </source>
</reference>
<gene>
    <name evidence="1" type="ORF">BDM02DRAFT_3096128</name>
</gene>
<proteinExistence type="predicted"/>
<dbReference type="EMBL" id="MU118010">
    <property type="protein sequence ID" value="KAF9648622.1"/>
    <property type="molecule type" value="Genomic_DNA"/>
</dbReference>
<reference evidence="1" key="1">
    <citation type="submission" date="2019-10" db="EMBL/GenBank/DDBJ databases">
        <authorList>
            <consortium name="DOE Joint Genome Institute"/>
            <person name="Kuo A."/>
            <person name="Miyauchi S."/>
            <person name="Kiss E."/>
            <person name="Drula E."/>
            <person name="Kohler A."/>
            <person name="Sanchez-Garcia M."/>
            <person name="Andreopoulos B."/>
            <person name="Barry K.W."/>
            <person name="Bonito G."/>
            <person name="Buee M."/>
            <person name="Carver A."/>
            <person name="Chen C."/>
            <person name="Cichocki N."/>
            <person name="Clum A."/>
            <person name="Culley D."/>
            <person name="Crous P.W."/>
            <person name="Fauchery L."/>
            <person name="Girlanda M."/>
            <person name="Hayes R."/>
            <person name="Keri Z."/>
            <person name="Labutti K."/>
            <person name="Lipzen A."/>
            <person name="Lombard V."/>
            <person name="Magnuson J."/>
            <person name="Maillard F."/>
            <person name="Morin E."/>
            <person name="Murat C."/>
            <person name="Nolan M."/>
            <person name="Ohm R."/>
            <person name="Pangilinan J."/>
            <person name="Pereira M."/>
            <person name="Perotto S."/>
            <person name="Peter M."/>
            <person name="Riley R."/>
            <person name="Sitrit Y."/>
            <person name="Stielow B."/>
            <person name="Szollosi G."/>
            <person name="Zifcakova L."/>
            <person name="Stursova M."/>
            <person name="Spatafora J.W."/>
            <person name="Tedersoo L."/>
            <person name="Vaario L.-M."/>
            <person name="Yamada A."/>
            <person name="Yan M."/>
            <person name="Wang P."/>
            <person name="Xu J."/>
            <person name="Bruns T."/>
            <person name="Baldrian P."/>
            <person name="Vilgalys R."/>
            <person name="Henrissat B."/>
            <person name="Grigoriev I.V."/>
            <person name="Hibbett D."/>
            <person name="Nagy L.G."/>
            <person name="Martin F.M."/>
        </authorList>
    </citation>
    <scope>NUCLEOTIDE SEQUENCE</scope>
    <source>
        <strain evidence="1">P2</strain>
    </source>
</reference>
<sequence length="1027" mass="117038">MSSVESQPSHPTAIRAASTEVDVNFPPPPQNKETAPFSVLSSLFSKLQGERKPEKRHRLLNSWFNHWRREKGYDLYPVLRLILPYRDKERAVYGLKEKNLAKAYIRLIPLGLKDPDALRLLQWKRPAERERSTSGDFSSILHEVISKRSSVIQGTLTIDDLNRYFDEITENVGKQDKQSKTLQKIYNRATPDEQRWIVRIILKDMNISVKDTTVFSVFHPDAQDLYNTCSDLKKVAWGLWDPDRRLGDEDRRVHLFRAFTPMLCRRPTKLEDSVKEMQGKTFFIEEKLDGERMQLHKRGDEFFYCSRKGKDYTYLYGGHAGVGSLTPFIASAFDPRVDEIILDGEMLVWDPMSGRNLPFGTLKTAALDRSKKEYNPRPCFKVFDLLYLNGQSLLHRSCKFRKRNLRTCFAERQGRIEFVIEYQGKTAKDVRERMEVVMEARGEGLILKHPDGEYVLNGRNKDWIKVKPEYMDNMGETVDVIVLGGEFGKGKRGGGVSTLLVGVLDDRNPVGQDGPRYSTFVWIGSGLSFADFVWIRSKPWKEFDPKNPPSFLQTVTKTNDDKPDVYLEPRDSFILRVKAAEITPSTTFHVGLTMRFPRALAIRDDLDIGDCLTASAVLDSVRLDRKRKMSNESPKQVKKRKVNKTKKPLLMPEFTSISLKDVQVESDMFEGMKFLISPDPKSRTEVEDKRGLMKLVKAHGGAVAQLATNQESLFVVYSGTTTPFDIKRIIEKARFDIIRPQWILDCVRKGELVPLRKKFFFYASPARMEDEEYDLSDSEDESAPRESTASSSLKDDDEVARALTMSKASGSESEHSEWFKVEPGDPKIPLKVDDSETEEDNDSDNDNLNEPDTVEDDDDEWFSIPKESRVKSSASSATMGTQSSEGFGQETKEEAKMGEDDSATQYDQDMIFKHLCFYIDSPSNACANGMQLKPNLKNEGAITEELDKVANLITTNGGRVAGLDEPKLTHIVVDKRDASRRLELMKRTSKPKRRHLVVSEFITACLEESTLLDEEGKFPKILNSVPG</sequence>
<accession>A0ACB6ZGE9</accession>
<organism evidence="1 2">
    <name type="scientific">Thelephora ganbajun</name>
    <name type="common">Ganba fungus</name>
    <dbReference type="NCBI Taxonomy" id="370292"/>
    <lineage>
        <taxon>Eukaryota</taxon>
        <taxon>Fungi</taxon>
        <taxon>Dikarya</taxon>
        <taxon>Basidiomycota</taxon>
        <taxon>Agaricomycotina</taxon>
        <taxon>Agaricomycetes</taxon>
        <taxon>Thelephorales</taxon>
        <taxon>Thelephoraceae</taxon>
        <taxon>Thelephora</taxon>
    </lineage>
</organism>
<evidence type="ECO:0000313" key="2">
    <source>
        <dbReference type="Proteomes" id="UP000886501"/>
    </source>
</evidence>
<keyword evidence="2" id="KW-1185">Reference proteome</keyword>
<name>A0ACB6ZGE9_THEGA</name>
<keyword evidence="1" id="KW-0436">Ligase</keyword>
<dbReference type="Proteomes" id="UP000886501">
    <property type="component" value="Unassembled WGS sequence"/>
</dbReference>
<protein>
    <submittedName>
        <fullName evidence="1">ATP-dependent DNA ligase</fullName>
    </submittedName>
</protein>
<comment type="caution">
    <text evidence="1">The sequence shown here is derived from an EMBL/GenBank/DDBJ whole genome shotgun (WGS) entry which is preliminary data.</text>
</comment>